<protein>
    <recommendedName>
        <fullName evidence="3">DNA-binding protein</fullName>
    </recommendedName>
</protein>
<dbReference type="Proteomes" id="UP000037247">
    <property type="component" value="Unassembled WGS sequence"/>
</dbReference>
<comment type="caution">
    <text evidence="1">The sequence shown here is derived from an EMBL/GenBank/DDBJ whole genome shotgun (WGS) entry which is preliminary data.</text>
</comment>
<dbReference type="EMBL" id="LDTZ01000014">
    <property type="protein sequence ID" value="KNA92723.1"/>
    <property type="molecule type" value="Genomic_DNA"/>
</dbReference>
<accession>A0ABR5IGM2</accession>
<proteinExistence type="predicted"/>
<evidence type="ECO:0000313" key="2">
    <source>
        <dbReference type="Proteomes" id="UP000037247"/>
    </source>
</evidence>
<name>A0ABR5IGM2_9ACTN</name>
<gene>
    <name evidence="1" type="ORF">ABW18_05520</name>
</gene>
<evidence type="ECO:0000313" key="1">
    <source>
        <dbReference type="EMBL" id="KNA92723.1"/>
    </source>
</evidence>
<dbReference type="Gene3D" id="1.10.238.160">
    <property type="match status" value="1"/>
</dbReference>
<organism evidence="1 2">
    <name type="scientific">Gordonia jacobaea</name>
    <dbReference type="NCBI Taxonomy" id="122202"/>
    <lineage>
        <taxon>Bacteria</taxon>
        <taxon>Bacillati</taxon>
        <taxon>Actinomycetota</taxon>
        <taxon>Actinomycetes</taxon>
        <taxon>Mycobacteriales</taxon>
        <taxon>Gordoniaceae</taxon>
        <taxon>Gordonia</taxon>
    </lineage>
</organism>
<reference evidence="1 2" key="1">
    <citation type="submission" date="2015-05" db="EMBL/GenBank/DDBJ databases">
        <title>Draft genome sequence of the bacterium Gordonia jacobaea a new member of the Gordonia genus.</title>
        <authorList>
            <person name="Jimenez-Galisteo G."/>
            <person name="Dominguez A."/>
            <person name="Munoz E."/>
            <person name="Vinas M."/>
        </authorList>
    </citation>
    <scope>NUCLEOTIDE SEQUENCE [LARGE SCALE GENOMIC DNA]</scope>
    <source>
        <strain evidence="2">mv1</strain>
    </source>
</reference>
<sequence length="66" mass="7721">MLDDNTTELLGYEGIRREFLPDLPLGTLRAMQSQGRLPRSITIGRRRYWERAVIEQWIADMLKDAS</sequence>
<keyword evidence="2" id="KW-1185">Reference proteome</keyword>
<evidence type="ECO:0008006" key="3">
    <source>
        <dbReference type="Google" id="ProtNLM"/>
    </source>
</evidence>